<keyword evidence="2" id="KW-0614">Plasmid</keyword>
<feature type="region of interest" description="Disordered" evidence="1">
    <location>
        <begin position="31"/>
        <end position="55"/>
    </location>
</feature>
<evidence type="ECO:0000256" key="1">
    <source>
        <dbReference type="SAM" id="MobiDB-lite"/>
    </source>
</evidence>
<dbReference type="RefSeq" id="WP_128344424.1">
    <property type="nucleotide sequence ID" value="NZ_CAWOMG010000210.1"/>
</dbReference>
<dbReference type="AlphaFoldDB" id="A0AAJ6CT64"/>
<evidence type="ECO:0000313" key="2">
    <source>
        <dbReference type="EMBL" id="WFG00220.1"/>
    </source>
</evidence>
<proteinExistence type="predicted"/>
<organism evidence="2 3">
    <name type="scientific">Aeromonas caviae</name>
    <name type="common">Aeromonas punctata</name>
    <dbReference type="NCBI Taxonomy" id="648"/>
    <lineage>
        <taxon>Bacteria</taxon>
        <taxon>Pseudomonadati</taxon>
        <taxon>Pseudomonadota</taxon>
        <taxon>Gammaproteobacteria</taxon>
        <taxon>Aeromonadales</taxon>
        <taxon>Aeromonadaceae</taxon>
        <taxon>Aeromonas</taxon>
    </lineage>
</organism>
<dbReference type="Proteomes" id="UP001218423">
    <property type="component" value="Plasmid pAC1520"/>
</dbReference>
<accession>A0AAJ6CT64</accession>
<protein>
    <submittedName>
        <fullName evidence="2">Uncharacterized protein</fullName>
    </submittedName>
</protein>
<evidence type="ECO:0000313" key="3">
    <source>
        <dbReference type="Proteomes" id="UP001218423"/>
    </source>
</evidence>
<name>A0AAJ6CT64_AERCA</name>
<geneLocation type="plasmid" evidence="2 3">
    <name>pAC1520</name>
</geneLocation>
<dbReference type="EMBL" id="CP120943">
    <property type="protein sequence ID" value="WFG00220.1"/>
    <property type="molecule type" value="Genomic_DNA"/>
</dbReference>
<gene>
    <name evidence="2" type="ORF">P5S46_22255</name>
</gene>
<reference evidence="2" key="1">
    <citation type="submission" date="2023-03" db="EMBL/GenBank/DDBJ databases">
        <title>Aeromonas caviae strain AC1520.</title>
        <authorList>
            <person name="Xie T."/>
            <person name="Zhang Q."/>
            <person name="Deng J."/>
            <person name="Li X."/>
        </authorList>
    </citation>
    <scope>NUCLEOTIDE SEQUENCE</scope>
    <source>
        <strain evidence="2">AC1520</strain>
        <plasmid evidence="2">pAC1520</plasmid>
    </source>
</reference>
<sequence>MDRESKRLVAGGSGGMVFHFPIMIEEAVLPEGGKEPSEPQAAASPVRGGSHQPNYAMRGQQATSYSFRETMPDDGVQRIPPVDGYRRDLKDEVIKRMRDEVLQFADNLAKKYGMRCNSVNYNQGEESRYGADPSHVNMVMSLSLVNQLGLDKFARDLLAHAPDFGLDASMYSQIVQYENAEYLISGLDVARGKVRLTSSEKAILMAPEFLLDIMGSIEG</sequence>